<gene>
    <name evidence="8" type="ORF">SAMN06264849_106189</name>
</gene>
<feature type="active site" evidence="4">
    <location>
        <position position="137"/>
    </location>
</feature>
<dbReference type="Pfam" id="PF00849">
    <property type="entry name" value="PseudoU_synth_2"/>
    <property type="match status" value="1"/>
</dbReference>
<dbReference type="EC" id="5.4.99.-" evidence="6"/>
<dbReference type="PANTHER" id="PTHR21600">
    <property type="entry name" value="MITOCHONDRIAL RNA PSEUDOURIDINE SYNTHASE"/>
    <property type="match status" value="1"/>
</dbReference>
<evidence type="ECO:0000256" key="1">
    <source>
        <dbReference type="ARBA" id="ARBA00000073"/>
    </source>
</evidence>
<dbReference type="PROSITE" id="PS01129">
    <property type="entry name" value="PSI_RLU"/>
    <property type="match status" value="1"/>
</dbReference>
<protein>
    <recommendedName>
        <fullName evidence="6">Pseudouridine synthase</fullName>
        <ecNumber evidence="6">5.4.99.-</ecNumber>
    </recommendedName>
</protein>
<dbReference type="PROSITE" id="PS50889">
    <property type="entry name" value="S4"/>
    <property type="match status" value="1"/>
</dbReference>
<feature type="domain" description="Pseudouridine synthase RsuA/RluA-like" evidence="7">
    <location>
        <begin position="90"/>
        <end position="240"/>
    </location>
</feature>
<evidence type="ECO:0000256" key="6">
    <source>
        <dbReference type="RuleBase" id="RU362028"/>
    </source>
</evidence>
<comment type="similarity">
    <text evidence="2 6">Belongs to the pseudouridine synthase RluA family.</text>
</comment>
<name>A0A521DRK5_9BACL</name>
<dbReference type="Gene3D" id="3.30.2350.10">
    <property type="entry name" value="Pseudouridine synthase"/>
    <property type="match status" value="1"/>
</dbReference>
<evidence type="ECO:0000256" key="4">
    <source>
        <dbReference type="PIRSR" id="PIRSR606225-1"/>
    </source>
</evidence>
<keyword evidence="5" id="KW-0694">RNA-binding</keyword>
<evidence type="ECO:0000313" key="9">
    <source>
        <dbReference type="Proteomes" id="UP000315636"/>
    </source>
</evidence>
<dbReference type="InterPro" id="IPR050188">
    <property type="entry name" value="RluA_PseudoU_synthase"/>
</dbReference>
<dbReference type="EMBL" id="FXTI01000006">
    <property type="protein sequence ID" value="SMO73771.1"/>
    <property type="molecule type" value="Genomic_DNA"/>
</dbReference>
<proteinExistence type="inferred from homology"/>
<dbReference type="GO" id="GO:0140098">
    <property type="term" value="F:catalytic activity, acting on RNA"/>
    <property type="evidence" value="ECO:0007669"/>
    <property type="project" value="UniProtKB-ARBA"/>
</dbReference>
<keyword evidence="9" id="KW-1185">Reference proteome</keyword>
<dbReference type="GO" id="GO:0000455">
    <property type="term" value="P:enzyme-directed rRNA pseudouridine synthesis"/>
    <property type="evidence" value="ECO:0007669"/>
    <property type="project" value="TreeGrafter"/>
</dbReference>
<comment type="function">
    <text evidence="6">Responsible for synthesis of pseudouridine from uracil.</text>
</comment>
<evidence type="ECO:0000256" key="5">
    <source>
        <dbReference type="PROSITE-ProRule" id="PRU00182"/>
    </source>
</evidence>
<evidence type="ECO:0000259" key="7">
    <source>
        <dbReference type="Pfam" id="PF00849"/>
    </source>
</evidence>
<dbReference type="OrthoDB" id="9773999at2"/>
<accession>A0A521DRK5</accession>
<evidence type="ECO:0000313" key="8">
    <source>
        <dbReference type="EMBL" id="SMO73771.1"/>
    </source>
</evidence>
<evidence type="ECO:0000256" key="2">
    <source>
        <dbReference type="ARBA" id="ARBA00010876"/>
    </source>
</evidence>
<organism evidence="8 9">
    <name type="scientific">Melghirimyces algeriensis</name>
    <dbReference type="NCBI Taxonomy" id="910412"/>
    <lineage>
        <taxon>Bacteria</taxon>
        <taxon>Bacillati</taxon>
        <taxon>Bacillota</taxon>
        <taxon>Bacilli</taxon>
        <taxon>Bacillales</taxon>
        <taxon>Thermoactinomycetaceae</taxon>
        <taxon>Melghirimyces</taxon>
    </lineage>
</organism>
<dbReference type="InterPro" id="IPR006145">
    <property type="entry name" value="PsdUridine_synth_RsuA/RluA"/>
</dbReference>
<dbReference type="Proteomes" id="UP000315636">
    <property type="component" value="Unassembled WGS sequence"/>
</dbReference>
<evidence type="ECO:0000256" key="3">
    <source>
        <dbReference type="ARBA" id="ARBA00023235"/>
    </source>
</evidence>
<dbReference type="CDD" id="cd02869">
    <property type="entry name" value="PseudoU_synth_RluA_like"/>
    <property type="match status" value="1"/>
</dbReference>
<dbReference type="InterPro" id="IPR020103">
    <property type="entry name" value="PsdUridine_synth_cat_dom_sf"/>
</dbReference>
<dbReference type="PANTHER" id="PTHR21600:SF44">
    <property type="entry name" value="RIBOSOMAL LARGE SUBUNIT PSEUDOURIDINE SYNTHASE D"/>
    <property type="match status" value="1"/>
</dbReference>
<dbReference type="AlphaFoldDB" id="A0A521DRK5"/>
<dbReference type="NCBIfam" id="TIGR00005">
    <property type="entry name" value="rluA_subfam"/>
    <property type="match status" value="1"/>
</dbReference>
<comment type="catalytic activity">
    <reaction evidence="1 6">
        <text>a uridine in RNA = a pseudouridine in RNA</text>
        <dbReference type="Rhea" id="RHEA:48348"/>
        <dbReference type="Rhea" id="RHEA-COMP:12068"/>
        <dbReference type="Rhea" id="RHEA-COMP:12069"/>
        <dbReference type="ChEBI" id="CHEBI:65314"/>
        <dbReference type="ChEBI" id="CHEBI:65315"/>
    </reaction>
</comment>
<reference evidence="8 9" key="1">
    <citation type="submission" date="2017-05" db="EMBL/GenBank/DDBJ databases">
        <authorList>
            <person name="Varghese N."/>
            <person name="Submissions S."/>
        </authorList>
    </citation>
    <scope>NUCLEOTIDE SEQUENCE [LARGE SCALE GENOMIC DNA]</scope>
    <source>
        <strain evidence="8 9">DSM 45474</strain>
    </source>
</reference>
<dbReference type="InterPro" id="IPR006225">
    <property type="entry name" value="PsdUridine_synth_RluC/D"/>
</dbReference>
<dbReference type="GO" id="GO:0003723">
    <property type="term" value="F:RNA binding"/>
    <property type="evidence" value="ECO:0007669"/>
    <property type="project" value="UniProtKB-KW"/>
</dbReference>
<dbReference type="SUPFAM" id="SSF55120">
    <property type="entry name" value="Pseudouridine synthase"/>
    <property type="match status" value="1"/>
</dbReference>
<dbReference type="RefSeq" id="WP_142505763.1">
    <property type="nucleotide sequence ID" value="NZ_FXTI01000006.1"/>
</dbReference>
<sequence>MKEISAMHHCVREEEEGKMVRQVLRNRFRFSRRMFRRLKEAKAVEVNGEKVFLTSRVHKGDWIQIRLPHDTGEGMVPQPIPVDVLYEDEDLIVLDKQPGVVVHPTKNHPDQTLANGLAHYWRERGEFHLIRPVTRLDKDTSGLIVFAKHAHAHAVLSGQMKKKRYHREYLAVVYGMLEQNEGVIRAPIARSSENSNLRVVSTQGVEAITRYRVVERLKGATLVRVGLETGRTHQIRVHMADLGHPLIGDTMYGGVPLLERQALHALYLQLIHPRDGSIRSWESPLPSDIHQLLTKLRLYGIKELH</sequence>
<keyword evidence="3 6" id="KW-0413">Isomerase</keyword>
<dbReference type="GO" id="GO:0009982">
    <property type="term" value="F:pseudouridine synthase activity"/>
    <property type="evidence" value="ECO:0007669"/>
    <property type="project" value="InterPro"/>
</dbReference>
<dbReference type="InterPro" id="IPR006224">
    <property type="entry name" value="PsdUridine_synth_RluA-like_CS"/>
</dbReference>